<keyword evidence="2" id="KW-1185">Reference proteome</keyword>
<evidence type="ECO:0000313" key="2">
    <source>
        <dbReference type="Proteomes" id="UP000243799"/>
    </source>
</evidence>
<proteinExistence type="predicted"/>
<protein>
    <submittedName>
        <fullName evidence="1">Uncharacterized protein</fullName>
    </submittedName>
</protein>
<sequence length="100" mass="11342">MPVQHAEKEWFRYPLKRRFQPRTFRGKCGSCTRGASHFPGKVRVWVDGTGEVLRQRDMIRSTGTNWATSLAAVTTRAPSSRIRFAGIRTVGTWMTSAAWA</sequence>
<reference evidence="2" key="1">
    <citation type="submission" date="2016-10" db="EMBL/GenBank/DDBJ databases">
        <authorList>
            <person name="Varghese N."/>
            <person name="Submissions S."/>
        </authorList>
    </citation>
    <scope>NUCLEOTIDE SEQUENCE [LARGE SCALE GENOMIC DNA]</scope>
    <source>
        <strain evidence="2">CGMCC 4.3568</strain>
    </source>
</reference>
<evidence type="ECO:0000313" key="1">
    <source>
        <dbReference type="EMBL" id="SFB55530.1"/>
    </source>
</evidence>
<dbReference type="STRING" id="490629.SAMN05216266_11915"/>
<dbReference type="EMBL" id="FOKG01000019">
    <property type="protein sequence ID" value="SFB55530.1"/>
    <property type="molecule type" value="Genomic_DNA"/>
</dbReference>
<organism evidence="1 2">
    <name type="scientific">Amycolatopsis marina</name>
    <dbReference type="NCBI Taxonomy" id="490629"/>
    <lineage>
        <taxon>Bacteria</taxon>
        <taxon>Bacillati</taxon>
        <taxon>Actinomycetota</taxon>
        <taxon>Actinomycetes</taxon>
        <taxon>Pseudonocardiales</taxon>
        <taxon>Pseudonocardiaceae</taxon>
        <taxon>Amycolatopsis</taxon>
    </lineage>
</organism>
<name>A0A1I1C426_9PSEU</name>
<dbReference type="AlphaFoldDB" id="A0A1I1C426"/>
<accession>A0A1I1C426</accession>
<dbReference type="Proteomes" id="UP000243799">
    <property type="component" value="Unassembled WGS sequence"/>
</dbReference>
<gene>
    <name evidence="1" type="ORF">SAMN05216266_11915</name>
</gene>